<reference evidence="7" key="2">
    <citation type="submission" date="2023-05" db="EMBL/GenBank/DDBJ databases">
        <authorList>
            <person name="Fouks B."/>
        </authorList>
    </citation>
    <scope>NUCLEOTIDE SEQUENCE</scope>
    <source>
        <strain evidence="7">Stay&amp;Tobe</strain>
        <tissue evidence="7">Testes</tissue>
    </source>
</reference>
<evidence type="ECO:0000256" key="1">
    <source>
        <dbReference type="ARBA" id="ARBA00022723"/>
    </source>
</evidence>
<feature type="region of interest" description="Disordered" evidence="5">
    <location>
        <begin position="1"/>
        <end position="47"/>
    </location>
</feature>
<dbReference type="PROSITE" id="PS00028">
    <property type="entry name" value="ZINC_FINGER_C2H2_1"/>
    <property type="match status" value="1"/>
</dbReference>
<evidence type="ECO:0000256" key="4">
    <source>
        <dbReference type="PROSITE-ProRule" id="PRU00042"/>
    </source>
</evidence>
<evidence type="ECO:0000256" key="3">
    <source>
        <dbReference type="ARBA" id="ARBA00022833"/>
    </source>
</evidence>
<accession>A0AAD7ZDC0</accession>
<evidence type="ECO:0000256" key="2">
    <source>
        <dbReference type="ARBA" id="ARBA00022771"/>
    </source>
</evidence>
<keyword evidence="3" id="KW-0862">Zinc</keyword>
<dbReference type="PROSITE" id="PS50157">
    <property type="entry name" value="ZINC_FINGER_C2H2_2"/>
    <property type="match status" value="1"/>
</dbReference>
<dbReference type="AlphaFoldDB" id="A0AAD7ZDC0"/>
<feature type="compositionally biased region" description="Polar residues" evidence="5">
    <location>
        <begin position="29"/>
        <end position="38"/>
    </location>
</feature>
<dbReference type="Proteomes" id="UP001233999">
    <property type="component" value="Unassembled WGS sequence"/>
</dbReference>
<evidence type="ECO:0000313" key="7">
    <source>
        <dbReference type="EMBL" id="KAJ9578242.1"/>
    </source>
</evidence>
<proteinExistence type="predicted"/>
<evidence type="ECO:0000256" key="5">
    <source>
        <dbReference type="SAM" id="MobiDB-lite"/>
    </source>
</evidence>
<feature type="compositionally biased region" description="Polar residues" evidence="5">
    <location>
        <begin position="1"/>
        <end position="12"/>
    </location>
</feature>
<comment type="caution">
    <text evidence="7">The sequence shown here is derived from an EMBL/GenBank/DDBJ whole genome shotgun (WGS) entry which is preliminary data.</text>
</comment>
<feature type="domain" description="C2H2-type" evidence="6">
    <location>
        <begin position="241"/>
        <end position="263"/>
    </location>
</feature>
<dbReference type="EMBL" id="JASPKZ010008897">
    <property type="protein sequence ID" value="KAJ9578242.1"/>
    <property type="molecule type" value="Genomic_DNA"/>
</dbReference>
<feature type="compositionally biased region" description="Polar residues" evidence="5">
    <location>
        <begin position="186"/>
        <end position="201"/>
    </location>
</feature>
<name>A0AAD7ZDC0_DIPPU</name>
<reference evidence="7" key="1">
    <citation type="journal article" date="2023" name="IScience">
        <title>Live-bearing cockroach genome reveals convergent evolutionary mechanisms linked to viviparity in insects and beyond.</title>
        <authorList>
            <person name="Fouks B."/>
            <person name="Harrison M.C."/>
            <person name="Mikhailova A.A."/>
            <person name="Marchal E."/>
            <person name="English S."/>
            <person name="Carruthers M."/>
            <person name="Jennings E.C."/>
            <person name="Chiamaka E.L."/>
            <person name="Frigard R.A."/>
            <person name="Pippel M."/>
            <person name="Attardo G.M."/>
            <person name="Benoit J.B."/>
            <person name="Bornberg-Bauer E."/>
            <person name="Tobe S.S."/>
        </authorList>
    </citation>
    <scope>NUCLEOTIDE SEQUENCE</scope>
    <source>
        <strain evidence="7">Stay&amp;Tobe</strain>
    </source>
</reference>
<feature type="region of interest" description="Disordered" evidence="5">
    <location>
        <begin position="180"/>
        <end position="211"/>
    </location>
</feature>
<dbReference type="GO" id="GO:0005634">
    <property type="term" value="C:nucleus"/>
    <property type="evidence" value="ECO:0007669"/>
    <property type="project" value="UniProtKB-ARBA"/>
</dbReference>
<evidence type="ECO:0000313" key="8">
    <source>
        <dbReference type="Proteomes" id="UP001233999"/>
    </source>
</evidence>
<organism evidence="7 8">
    <name type="scientific">Diploptera punctata</name>
    <name type="common">Pacific beetle cockroach</name>
    <dbReference type="NCBI Taxonomy" id="6984"/>
    <lineage>
        <taxon>Eukaryota</taxon>
        <taxon>Metazoa</taxon>
        <taxon>Ecdysozoa</taxon>
        <taxon>Arthropoda</taxon>
        <taxon>Hexapoda</taxon>
        <taxon>Insecta</taxon>
        <taxon>Pterygota</taxon>
        <taxon>Neoptera</taxon>
        <taxon>Polyneoptera</taxon>
        <taxon>Dictyoptera</taxon>
        <taxon>Blattodea</taxon>
        <taxon>Blaberoidea</taxon>
        <taxon>Blaberidae</taxon>
        <taxon>Diplopterinae</taxon>
        <taxon>Diploptera</taxon>
    </lineage>
</organism>
<feature type="non-terminal residue" evidence="7">
    <location>
        <position position="1"/>
    </location>
</feature>
<dbReference type="SUPFAM" id="SSF57667">
    <property type="entry name" value="beta-beta-alpha zinc fingers"/>
    <property type="match status" value="1"/>
</dbReference>
<dbReference type="InterPro" id="IPR036236">
    <property type="entry name" value="Znf_C2H2_sf"/>
</dbReference>
<protein>
    <recommendedName>
        <fullName evidence="6">C2H2-type domain-containing protein</fullName>
    </recommendedName>
</protein>
<keyword evidence="8" id="KW-1185">Reference proteome</keyword>
<keyword evidence="1" id="KW-0479">Metal-binding</keyword>
<dbReference type="FunFam" id="3.30.160.60:FF:000446">
    <property type="entry name" value="Zinc finger protein"/>
    <property type="match status" value="1"/>
</dbReference>
<keyword evidence="2 4" id="KW-0863">Zinc-finger</keyword>
<dbReference type="Gene3D" id="3.30.160.60">
    <property type="entry name" value="Classic Zinc Finger"/>
    <property type="match status" value="1"/>
</dbReference>
<gene>
    <name evidence="7" type="ORF">L9F63_005541</name>
</gene>
<evidence type="ECO:0000259" key="6">
    <source>
        <dbReference type="PROSITE" id="PS50157"/>
    </source>
</evidence>
<dbReference type="InterPro" id="IPR013087">
    <property type="entry name" value="Znf_C2H2_type"/>
</dbReference>
<dbReference type="GO" id="GO:0008270">
    <property type="term" value="F:zinc ion binding"/>
    <property type="evidence" value="ECO:0007669"/>
    <property type="project" value="UniProtKB-KW"/>
</dbReference>
<sequence length="330" mass="35868">SAGKSSNETIATQRKETTNIPAKRAKLSVGTSLTNQPSPAADTKLPQTDTVDMHGQFIKGKVTDYELYSNRATKQLGIENDLQYGNLHKDGTVKTVAMTENLDMYVEGVSSKKSFRGNNNKIESEEGIRRSSPIIALPAGIESSGARVKIEREYNNDGMGNTRISPDLTAVLKRAAGIDDTEMGSVENSSVQAQQSPSSEDSGGGNFGPDATATAVANRIHLSPGLSLTGYMSAPPSRQSVLCPICGRLISQRRNLNQHMRIHQMVTMDDGSNQAESPQMSVDNVQARCRMNSRIPRARLQQMEDLNNAEVITEDPVVLPIEPKIEPHYS</sequence>